<keyword evidence="2" id="KW-1185">Reference proteome</keyword>
<organism evidence="1 2">
    <name type="scientific">Polypedilum vanderplanki</name>
    <name type="common">Sleeping chironomid midge</name>
    <dbReference type="NCBI Taxonomy" id="319348"/>
    <lineage>
        <taxon>Eukaryota</taxon>
        <taxon>Metazoa</taxon>
        <taxon>Ecdysozoa</taxon>
        <taxon>Arthropoda</taxon>
        <taxon>Hexapoda</taxon>
        <taxon>Insecta</taxon>
        <taxon>Pterygota</taxon>
        <taxon>Neoptera</taxon>
        <taxon>Endopterygota</taxon>
        <taxon>Diptera</taxon>
        <taxon>Nematocera</taxon>
        <taxon>Chironomoidea</taxon>
        <taxon>Chironomidae</taxon>
        <taxon>Chironominae</taxon>
        <taxon>Polypedilum</taxon>
        <taxon>Polypedilum</taxon>
    </lineage>
</organism>
<protein>
    <submittedName>
        <fullName evidence="1">Uncharacterized protein</fullName>
    </submittedName>
</protein>
<accession>A0A9J6BGP5</accession>
<dbReference type="Proteomes" id="UP001107558">
    <property type="component" value="Chromosome 4"/>
</dbReference>
<dbReference type="AlphaFoldDB" id="A0A9J6BGP5"/>
<name>A0A9J6BGP5_POLVA</name>
<sequence length="86" mass="10398">MEFKDHPLMNWILNLWSENFRKNIHECPYKTGSMNFENLYILVHRLVSRFAGGSYKIILRFYNKDDSNIITVMFTLEFITIDREAF</sequence>
<reference evidence="1" key="1">
    <citation type="submission" date="2021-03" db="EMBL/GenBank/DDBJ databases">
        <title>Chromosome level genome of the anhydrobiotic midge Polypedilum vanderplanki.</title>
        <authorList>
            <person name="Yoshida Y."/>
            <person name="Kikawada T."/>
            <person name="Gusev O."/>
        </authorList>
    </citation>
    <scope>NUCLEOTIDE SEQUENCE</scope>
    <source>
        <strain evidence="1">NIAS01</strain>
        <tissue evidence="1">Whole body or cell culture</tissue>
    </source>
</reference>
<proteinExistence type="predicted"/>
<comment type="caution">
    <text evidence="1">The sequence shown here is derived from an EMBL/GenBank/DDBJ whole genome shotgun (WGS) entry which is preliminary data.</text>
</comment>
<dbReference type="EMBL" id="JADBJN010000004">
    <property type="protein sequence ID" value="KAG5668973.1"/>
    <property type="molecule type" value="Genomic_DNA"/>
</dbReference>
<evidence type="ECO:0000313" key="1">
    <source>
        <dbReference type="EMBL" id="KAG5668973.1"/>
    </source>
</evidence>
<gene>
    <name evidence="1" type="ORF">PVAND_016878</name>
</gene>
<evidence type="ECO:0000313" key="2">
    <source>
        <dbReference type="Proteomes" id="UP001107558"/>
    </source>
</evidence>